<name>A0A1M5TQC5_9RHOB</name>
<evidence type="ECO:0000256" key="10">
    <source>
        <dbReference type="RuleBase" id="RU362125"/>
    </source>
</evidence>
<dbReference type="InterPro" id="IPR013786">
    <property type="entry name" value="AcylCoA_DH/ox_N"/>
</dbReference>
<keyword evidence="16" id="KW-1185">Reference proteome</keyword>
<evidence type="ECO:0000256" key="3">
    <source>
        <dbReference type="ARBA" id="ARBA00022630"/>
    </source>
</evidence>
<dbReference type="SUPFAM" id="SSF47203">
    <property type="entry name" value="Acyl-CoA dehydrogenase C-terminal domain-like"/>
    <property type="match status" value="1"/>
</dbReference>
<comment type="catalytic activity">
    <reaction evidence="6">
        <text>3-(methylsulfanyl)propanoyl-CoA + oxidized [electron-transfer flavoprotein] + H(+) = 3-(methylsulfanyl)acryloyl-CoA + reduced [electron-transfer flavoprotein]</text>
        <dbReference type="Rhea" id="RHEA:52612"/>
        <dbReference type="Rhea" id="RHEA-COMP:10685"/>
        <dbReference type="Rhea" id="RHEA-COMP:10686"/>
        <dbReference type="ChEBI" id="CHEBI:15378"/>
        <dbReference type="ChEBI" id="CHEBI:57692"/>
        <dbReference type="ChEBI" id="CHEBI:58307"/>
        <dbReference type="ChEBI" id="CHEBI:82815"/>
        <dbReference type="ChEBI" id="CHEBI:84994"/>
        <dbReference type="EC" id="1.3.99.41"/>
    </reaction>
    <physiologicalReaction direction="left-to-right" evidence="6">
        <dbReference type="Rhea" id="RHEA:52613"/>
    </physiologicalReaction>
</comment>
<dbReference type="EMBL" id="FQXC01000003">
    <property type="protein sequence ID" value="SHH52870.1"/>
    <property type="molecule type" value="Genomic_DNA"/>
</dbReference>
<dbReference type="InterPro" id="IPR006091">
    <property type="entry name" value="Acyl-CoA_Oxase/DH_mid-dom"/>
</dbReference>
<dbReference type="Gene3D" id="1.10.540.10">
    <property type="entry name" value="Acyl-CoA dehydrogenase/oxidase, N-terminal domain"/>
    <property type="match status" value="1"/>
</dbReference>
<dbReference type="RefSeq" id="WP_072777684.1">
    <property type="nucleotide sequence ID" value="NZ_FQXC01000003.1"/>
</dbReference>
<evidence type="ECO:0000256" key="7">
    <source>
        <dbReference type="ARBA" id="ARBA00058683"/>
    </source>
</evidence>
<evidence type="ECO:0000313" key="16">
    <source>
        <dbReference type="Proteomes" id="UP000184221"/>
    </source>
</evidence>
<protein>
    <recommendedName>
        <fullName evidence="9">3-methylmercaptopropionyl-CoA dehydrogenase</fullName>
        <ecNumber evidence="8">1.3.99.41</ecNumber>
    </recommendedName>
</protein>
<dbReference type="Gene3D" id="1.20.140.10">
    <property type="entry name" value="Butyryl-CoA Dehydrogenase, subunit A, domain 3"/>
    <property type="match status" value="1"/>
</dbReference>
<dbReference type="InterPro" id="IPR025878">
    <property type="entry name" value="Acyl-CoA_dh-like_C_dom"/>
</dbReference>
<dbReference type="InterPro" id="IPR036250">
    <property type="entry name" value="AcylCo_DH-like_C"/>
</dbReference>
<evidence type="ECO:0000256" key="1">
    <source>
        <dbReference type="ARBA" id="ARBA00001974"/>
    </source>
</evidence>
<feature type="domain" description="Acetyl-CoA dehydrogenase-like C-terminal" evidence="14">
    <location>
        <begin position="452"/>
        <end position="558"/>
    </location>
</feature>
<dbReference type="Pfam" id="PF02771">
    <property type="entry name" value="Acyl-CoA_dh_N"/>
    <property type="match status" value="1"/>
</dbReference>
<keyword evidence="4 10" id="KW-0274">FAD</keyword>
<gene>
    <name evidence="15" type="ORF">SAMN05443551_2320</name>
</gene>
<comment type="cofactor">
    <cofactor evidence="1 10">
        <name>FAD</name>
        <dbReference type="ChEBI" id="CHEBI:57692"/>
    </cofactor>
</comment>
<dbReference type="InterPro" id="IPR052166">
    <property type="entry name" value="Diverse_Acyl-CoA_DH"/>
</dbReference>
<evidence type="ECO:0000256" key="4">
    <source>
        <dbReference type="ARBA" id="ARBA00022827"/>
    </source>
</evidence>
<organism evidence="15 16">
    <name type="scientific">Marivita hallyeonensis</name>
    <dbReference type="NCBI Taxonomy" id="996342"/>
    <lineage>
        <taxon>Bacteria</taxon>
        <taxon>Pseudomonadati</taxon>
        <taxon>Pseudomonadota</taxon>
        <taxon>Alphaproteobacteria</taxon>
        <taxon>Rhodobacterales</taxon>
        <taxon>Roseobacteraceae</taxon>
        <taxon>Marivita</taxon>
    </lineage>
</organism>
<dbReference type="GO" id="GO:0050660">
    <property type="term" value="F:flavin adenine dinucleotide binding"/>
    <property type="evidence" value="ECO:0007669"/>
    <property type="project" value="InterPro"/>
</dbReference>
<dbReference type="Pfam" id="PF00441">
    <property type="entry name" value="Acyl-CoA_dh_1"/>
    <property type="match status" value="1"/>
</dbReference>
<evidence type="ECO:0000313" key="15">
    <source>
        <dbReference type="EMBL" id="SHH52870.1"/>
    </source>
</evidence>
<proteinExistence type="inferred from homology"/>
<reference evidence="15 16" key="1">
    <citation type="submission" date="2016-11" db="EMBL/GenBank/DDBJ databases">
        <authorList>
            <person name="Jaros S."/>
            <person name="Januszkiewicz K."/>
            <person name="Wedrychowicz H."/>
        </authorList>
    </citation>
    <scope>NUCLEOTIDE SEQUENCE [LARGE SCALE GENOMIC DNA]</scope>
    <source>
        <strain evidence="15 16">DSM 29431</strain>
    </source>
</reference>
<evidence type="ECO:0000256" key="6">
    <source>
        <dbReference type="ARBA" id="ARBA00051388"/>
    </source>
</evidence>
<dbReference type="InterPro" id="IPR046373">
    <property type="entry name" value="Acyl-CoA_Oxase/DH_mid-dom_sf"/>
</dbReference>
<accession>A0A1M5TQC5</accession>
<comment type="similarity">
    <text evidence="2 10">Belongs to the acyl-CoA dehydrogenase family.</text>
</comment>
<evidence type="ECO:0000256" key="5">
    <source>
        <dbReference type="ARBA" id="ARBA00023002"/>
    </source>
</evidence>
<keyword evidence="5 10" id="KW-0560">Oxidoreductase</keyword>
<dbReference type="Pfam" id="PF12806">
    <property type="entry name" value="Acyl-CoA_dh_C"/>
    <property type="match status" value="1"/>
</dbReference>
<evidence type="ECO:0000256" key="8">
    <source>
        <dbReference type="ARBA" id="ARBA00066694"/>
    </source>
</evidence>
<dbReference type="GO" id="GO:0016627">
    <property type="term" value="F:oxidoreductase activity, acting on the CH-CH group of donors"/>
    <property type="evidence" value="ECO:0007669"/>
    <property type="project" value="InterPro"/>
</dbReference>
<sequence length="566" mass="60624">MTYRAPISEFRFLFDHVVGFSQVSETDRFAEATPETVEAVLSEAGKLCEDMLAPLQRAGDLHPARLENGVVRTSPGYDEGYRAIAEGGWIAIAADPEYGGMGLPMTMTSAVNEMMSSACLSLQLAPLMTQGQIEALEHHATDEIKALYLPKLIAGEWMGTMNLTEPQAGSDVGALTTKATPNGDGTYAITGQKIYISWGDNDFTENVCHLVLARLPDAVPGTKGISLFLVPKRIPDANGIPGVANSLKVVSLEHKMGLHGSPTAVMQYDGATGWLIGKENDGMRAMFTMMNNARLGVGIQGIGVAEGAYQHALAYAEGRKQGRTENNSITDHADVRRMLATMKADTFAARAIALANAVAIDMETATGHADWSARAALLTPITKAFGSDTGIDVASTGVQVHGGMGFIEETGAAQYSRDVRVAAIYEGTNGIQSMDLVGRKLMDGGEAAYRLLDEMEAEAEAARAKRPDLVDPVWQACETLRETTEWMVAHGAQDRFAGSVPYLRGFARVLGAHFHLRAALADPDGPHDRLAAFYIHRILPEHVGLLAHARQGAEDLFAVSVDDLAA</sequence>
<feature type="domain" description="Acyl-CoA dehydrogenase/oxidase C-terminal" evidence="11">
    <location>
        <begin position="280"/>
        <end position="436"/>
    </location>
</feature>
<dbReference type="Proteomes" id="UP000184221">
    <property type="component" value="Unassembled WGS sequence"/>
</dbReference>
<dbReference type="InterPro" id="IPR037069">
    <property type="entry name" value="AcylCoA_DH/ox_N_sf"/>
</dbReference>
<evidence type="ECO:0000256" key="2">
    <source>
        <dbReference type="ARBA" id="ARBA00009347"/>
    </source>
</evidence>
<dbReference type="PANTHER" id="PTHR42803:SF1">
    <property type="entry name" value="BROAD-SPECIFICITY LINEAR ACYL-COA DEHYDROGENASE FADE5"/>
    <property type="match status" value="1"/>
</dbReference>
<dbReference type="Pfam" id="PF02770">
    <property type="entry name" value="Acyl-CoA_dh_M"/>
    <property type="match status" value="1"/>
</dbReference>
<keyword evidence="3 10" id="KW-0285">Flavoprotein</keyword>
<dbReference type="InterPro" id="IPR009075">
    <property type="entry name" value="AcylCo_DH/oxidase_C"/>
</dbReference>
<feature type="domain" description="Acyl-CoA dehydrogenase/oxidase N-terminal" evidence="13">
    <location>
        <begin position="78"/>
        <end position="156"/>
    </location>
</feature>
<dbReference type="EC" id="1.3.99.41" evidence="8"/>
<evidence type="ECO:0000259" key="13">
    <source>
        <dbReference type="Pfam" id="PF02771"/>
    </source>
</evidence>
<dbReference type="PANTHER" id="PTHR42803">
    <property type="entry name" value="ACYL-COA DEHYDROGENASE"/>
    <property type="match status" value="1"/>
</dbReference>
<evidence type="ECO:0000259" key="12">
    <source>
        <dbReference type="Pfam" id="PF02770"/>
    </source>
</evidence>
<dbReference type="Gene3D" id="2.40.110.10">
    <property type="entry name" value="Butyryl-CoA Dehydrogenase, subunit A, domain 2"/>
    <property type="match status" value="1"/>
</dbReference>
<dbReference type="STRING" id="996342.SAMN05443551_2320"/>
<comment type="function">
    <text evidence="7">Involved in the assimilation of dimethylsulphoniopropionate (DMSP), an important compound in the fixation of carbon in marine phytoplankton, by mediating the conversion of 3-(methylthio)propanoyl-CoA (MMPA-CoA) to 3-(methylthio)acryloyl-CoA (MTA-CoA).</text>
</comment>
<dbReference type="OrthoDB" id="9807883at2"/>
<evidence type="ECO:0000256" key="9">
    <source>
        <dbReference type="ARBA" id="ARBA00069043"/>
    </source>
</evidence>
<dbReference type="InterPro" id="IPR009100">
    <property type="entry name" value="AcylCoA_DH/oxidase_NM_dom_sf"/>
</dbReference>
<feature type="domain" description="Acyl-CoA oxidase/dehydrogenase middle" evidence="12">
    <location>
        <begin position="161"/>
        <end position="269"/>
    </location>
</feature>
<dbReference type="SUPFAM" id="SSF56645">
    <property type="entry name" value="Acyl-CoA dehydrogenase NM domain-like"/>
    <property type="match status" value="1"/>
</dbReference>
<evidence type="ECO:0000259" key="14">
    <source>
        <dbReference type="Pfam" id="PF12806"/>
    </source>
</evidence>
<evidence type="ECO:0000259" key="11">
    <source>
        <dbReference type="Pfam" id="PF00441"/>
    </source>
</evidence>
<dbReference type="AlphaFoldDB" id="A0A1M5TQC5"/>
<dbReference type="FunFam" id="2.40.110.10:FF:000031">
    <property type="entry name" value="Acyl-CoA dehydrogenase, putative"/>
    <property type="match status" value="1"/>
</dbReference>